<evidence type="ECO:0000313" key="3">
    <source>
        <dbReference type="EMBL" id="MEJ2866843.1"/>
    </source>
</evidence>
<dbReference type="NCBIfam" id="TIGR03564">
    <property type="entry name" value="F420_MSMEG_4879"/>
    <property type="match status" value="1"/>
</dbReference>
<dbReference type="Gene3D" id="3.20.20.30">
    <property type="entry name" value="Luciferase-like domain"/>
    <property type="match status" value="1"/>
</dbReference>
<dbReference type="InterPro" id="IPR036661">
    <property type="entry name" value="Luciferase-like_sf"/>
</dbReference>
<protein>
    <submittedName>
        <fullName evidence="3">TIGR03564 family F420-dependent LLM class oxidoreductase</fullName>
        <ecNumber evidence="3">1.-.-.-</ecNumber>
    </submittedName>
</protein>
<dbReference type="PANTHER" id="PTHR43244:SF1">
    <property type="entry name" value="5,10-METHYLENETETRAHYDROMETHANOPTERIN REDUCTASE"/>
    <property type="match status" value="1"/>
</dbReference>
<dbReference type="CDD" id="cd01097">
    <property type="entry name" value="Tetrahydromethanopterin_reductase"/>
    <property type="match status" value="1"/>
</dbReference>
<name>A0ABU8MK70_9PSEU</name>
<evidence type="ECO:0000259" key="2">
    <source>
        <dbReference type="Pfam" id="PF00296"/>
    </source>
</evidence>
<dbReference type="Proteomes" id="UP001385809">
    <property type="component" value="Unassembled WGS sequence"/>
</dbReference>
<gene>
    <name evidence="3" type="ORF">WCD74_03645</name>
</gene>
<keyword evidence="1 3" id="KW-0560">Oxidoreductase</keyword>
<dbReference type="GO" id="GO:0016491">
    <property type="term" value="F:oxidoreductase activity"/>
    <property type="evidence" value="ECO:0007669"/>
    <property type="project" value="UniProtKB-KW"/>
</dbReference>
<proteinExistence type="predicted"/>
<dbReference type="Pfam" id="PF00296">
    <property type="entry name" value="Bac_luciferase"/>
    <property type="match status" value="1"/>
</dbReference>
<keyword evidence="4" id="KW-1185">Reference proteome</keyword>
<accession>A0ABU8MK70</accession>
<dbReference type="SUPFAM" id="SSF51679">
    <property type="entry name" value="Bacterial luciferase-like"/>
    <property type="match status" value="1"/>
</dbReference>
<organism evidence="3 4">
    <name type="scientific">Actinomycetospora aurantiaca</name>
    <dbReference type="NCBI Taxonomy" id="3129233"/>
    <lineage>
        <taxon>Bacteria</taxon>
        <taxon>Bacillati</taxon>
        <taxon>Actinomycetota</taxon>
        <taxon>Actinomycetes</taxon>
        <taxon>Pseudonocardiales</taxon>
        <taxon>Pseudonocardiaceae</taxon>
        <taxon>Actinomycetospora</taxon>
    </lineage>
</organism>
<dbReference type="InterPro" id="IPR050564">
    <property type="entry name" value="F420-G6PD/mer"/>
</dbReference>
<dbReference type="InterPro" id="IPR011251">
    <property type="entry name" value="Luciferase-like_dom"/>
</dbReference>
<sequence>MIRLGVNLAAGLRAGGHLVDELVARARAVEAAGLDTAWLPQGYGFDTLTTHAALARETARVELGASVVVVQPRHPRVLAAQAQTVQAASHGRLALGLGVSHPGLLEIYGLPFERPVAALRAHLDVLEPILDGRSVPGTSGAGSRPADTAVPGAEPRVPLLLGALGPVMLALAAERTTGTITFLSGPRTIGEHVVPHLARAAGGEPRRVVVGVPIALTDDPDRVRAEVAADYAAYAQLPSYAATLARDGFASPGDIAVAGDDAALAAGIARYADAGATDLLLSLVGTPDERDRTLAALAVLRGQTGTTPRFSRSVAPS</sequence>
<comment type="caution">
    <text evidence="3">The sequence shown here is derived from an EMBL/GenBank/DDBJ whole genome shotgun (WGS) entry which is preliminary data.</text>
</comment>
<evidence type="ECO:0000256" key="1">
    <source>
        <dbReference type="ARBA" id="ARBA00023002"/>
    </source>
</evidence>
<dbReference type="EMBL" id="JBBEGN010000001">
    <property type="protein sequence ID" value="MEJ2866843.1"/>
    <property type="molecule type" value="Genomic_DNA"/>
</dbReference>
<evidence type="ECO:0000313" key="4">
    <source>
        <dbReference type="Proteomes" id="UP001385809"/>
    </source>
</evidence>
<reference evidence="3 4" key="1">
    <citation type="submission" date="2024-03" db="EMBL/GenBank/DDBJ databases">
        <title>Actinomycetospora sp. OC33-EN08, a novel actinomycete isolated from wild orchid (Aerides multiflora).</title>
        <authorList>
            <person name="Suriyachadkun C."/>
        </authorList>
    </citation>
    <scope>NUCLEOTIDE SEQUENCE [LARGE SCALE GENOMIC DNA]</scope>
    <source>
        <strain evidence="3 4">OC33-EN08</strain>
    </source>
</reference>
<dbReference type="RefSeq" id="WP_337693456.1">
    <property type="nucleotide sequence ID" value="NZ_JBBEGN010000001.1"/>
</dbReference>
<dbReference type="InterPro" id="IPR019910">
    <property type="entry name" value="Lucif-like_OxRdtase_MSMEG_4879"/>
</dbReference>
<dbReference type="PANTHER" id="PTHR43244">
    <property type="match status" value="1"/>
</dbReference>
<feature type="domain" description="Luciferase-like" evidence="2">
    <location>
        <begin position="14"/>
        <end position="289"/>
    </location>
</feature>
<dbReference type="EC" id="1.-.-.-" evidence="3"/>